<evidence type="ECO:0000313" key="1">
    <source>
        <dbReference type="EMBL" id="SFS12247.1"/>
    </source>
</evidence>
<keyword evidence="2" id="KW-1185">Reference proteome</keyword>
<dbReference type="STRING" id="767519.SAMN05216559_4050"/>
<dbReference type="EMBL" id="FOZK01000005">
    <property type="protein sequence ID" value="SFS12247.1"/>
    <property type="molecule type" value="Genomic_DNA"/>
</dbReference>
<dbReference type="RefSeq" id="WP_177227746.1">
    <property type="nucleotide sequence ID" value="NZ_FOZK01000005.1"/>
</dbReference>
<proteinExistence type="predicted"/>
<evidence type="ECO:0000313" key="2">
    <source>
        <dbReference type="Proteomes" id="UP000199062"/>
    </source>
</evidence>
<organism evidence="1 2">
    <name type="scientific">Halomicrobium zhouii</name>
    <dbReference type="NCBI Taxonomy" id="767519"/>
    <lineage>
        <taxon>Archaea</taxon>
        <taxon>Methanobacteriati</taxon>
        <taxon>Methanobacteriota</taxon>
        <taxon>Stenosarchaea group</taxon>
        <taxon>Halobacteria</taxon>
        <taxon>Halobacteriales</taxon>
        <taxon>Haloarculaceae</taxon>
        <taxon>Halomicrobium</taxon>
    </lineage>
</organism>
<dbReference type="AlphaFoldDB" id="A0A1I6M9C4"/>
<sequence length="61" mass="6822">MALLAFLGDENVALTIAALAVAYTFYRHNDTTQSEWGEELTAGRERRQRLLGGQRLRGLAE</sequence>
<protein>
    <submittedName>
        <fullName evidence="1">Uncharacterized protein</fullName>
    </submittedName>
</protein>
<reference evidence="1 2" key="1">
    <citation type="submission" date="2016-10" db="EMBL/GenBank/DDBJ databases">
        <authorList>
            <person name="de Groot N.N."/>
        </authorList>
    </citation>
    <scope>NUCLEOTIDE SEQUENCE [LARGE SCALE GENOMIC DNA]</scope>
    <source>
        <strain evidence="1 2">CGMCC 1.10457</strain>
    </source>
</reference>
<accession>A0A1I6M9C4</accession>
<gene>
    <name evidence="1" type="ORF">SAMN05216559_4050</name>
</gene>
<name>A0A1I6M9C4_9EURY</name>
<dbReference type="Proteomes" id="UP000199062">
    <property type="component" value="Unassembled WGS sequence"/>
</dbReference>